<evidence type="ECO:0000313" key="2">
    <source>
        <dbReference type="Proteomes" id="UP001153678"/>
    </source>
</evidence>
<name>A0A9W4X7J0_9GLOM</name>
<dbReference type="AlphaFoldDB" id="A0A9W4X7J0"/>
<proteinExistence type="predicted"/>
<comment type="caution">
    <text evidence="1">The sequence shown here is derived from an EMBL/GenBank/DDBJ whole genome shotgun (WGS) entry which is preliminary data.</text>
</comment>
<evidence type="ECO:0000313" key="1">
    <source>
        <dbReference type="EMBL" id="CAI2192199.1"/>
    </source>
</evidence>
<accession>A0A9W4X7J0</accession>
<organism evidence="1 2">
    <name type="scientific">Funneliformis geosporum</name>
    <dbReference type="NCBI Taxonomy" id="1117311"/>
    <lineage>
        <taxon>Eukaryota</taxon>
        <taxon>Fungi</taxon>
        <taxon>Fungi incertae sedis</taxon>
        <taxon>Mucoromycota</taxon>
        <taxon>Glomeromycotina</taxon>
        <taxon>Glomeromycetes</taxon>
        <taxon>Glomerales</taxon>
        <taxon>Glomeraceae</taxon>
        <taxon>Funneliformis</taxon>
    </lineage>
</organism>
<feature type="non-terminal residue" evidence="1">
    <location>
        <position position="196"/>
    </location>
</feature>
<reference evidence="1" key="1">
    <citation type="submission" date="2022-08" db="EMBL/GenBank/DDBJ databases">
        <authorList>
            <person name="Kallberg Y."/>
            <person name="Tangrot J."/>
            <person name="Rosling A."/>
        </authorList>
    </citation>
    <scope>NUCLEOTIDE SEQUENCE</scope>
    <source>
        <strain evidence="1">Wild A</strain>
    </source>
</reference>
<gene>
    <name evidence="1" type="ORF">FWILDA_LOCUS15457</name>
</gene>
<sequence>MPTDKSKNILELEQRTVQMRALQIIEYSSKFLDLIPRPRIEGGKAYYIANITNEPETEDKRGILPNEISPSTAVQQIVKLDKVKVFRDVINEEIMSLSLDRVKEFTEGITEGMFAKFSNILDKEMVAEITNPNNHHEDAVKKAEKKELFDPTKWNDGKLNVSDKIVEGLLDNIDFLLNPSEKNNKAEVLANSKNEE</sequence>
<keyword evidence="2" id="KW-1185">Reference proteome</keyword>
<dbReference type="EMBL" id="CAMKVN010008103">
    <property type="protein sequence ID" value="CAI2192199.1"/>
    <property type="molecule type" value="Genomic_DNA"/>
</dbReference>
<dbReference type="Proteomes" id="UP001153678">
    <property type="component" value="Unassembled WGS sequence"/>
</dbReference>
<protein>
    <submittedName>
        <fullName evidence="1">10175_t:CDS:1</fullName>
    </submittedName>
</protein>